<gene>
    <name evidence="2" type="ORF">ALQ42_02662</name>
</gene>
<dbReference type="Pfam" id="PF01402">
    <property type="entry name" value="RHH_1"/>
    <property type="match status" value="1"/>
</dbReference>
<dbReference type="InterPro" id="IPR002145">
    <property type="entry name" value="CopG"/>
</dbReference>
<accession>A0A0P9ST91</accession>
<comment type="caution">
    <text evidence="2">The sequence shown here is derived from an EMBL/GenBank/DDBJ whole genome shotgun (WGS) entry which is preliminary data.</text>
</comment>
<dbReference type="Gene3D" id="1.10.1220.10">
    <property type="entry name" value="Met repressor-like"/>
    <property type="match status" value="1"/>
</dbReference>
<proteinExistence type="predicted"/>
<dbReference type="Proteomes" id="UP000273536">
    <property type="component" value="Unassembled WGS sequence"/>
</dbReference>
<dbReference type="AlphaFoldDB" id="A0A0P9ST91"/>
<organism evidence="2 3">
    <name type="scientific">Pseudomonas savastanoi pv. glycinea</name>
    <name type="common">Pseudomonas syringae pv. glycinea</name>
    <dbReference type="NCBI Taxonomy" id="318"/>
    <lineage>
        <taxon>Bacteria</taxon>
        <taxon>Pseudomonadati</taxon>
        <taxon>Pseudomonadota</taxon>
        <taxon>Gammaproteobacteria</taxon>
        <taxon>Pseudomonadales</taxon>
        <taxon>Pseudomonadaceae</taxon>
        <taxon>Pseudomonas</taxon>
    </lineage>
</organism>
<evidence type="ECO:0000313" key="3">
    <source>
        <dbReference type="Proteomes" id="UP000273536"/>
    </source>
</evidence>
<protein>
    <recommendedName>
        <fullName evidence="1">Ribbon-helix-helix protein CopG domain-containing protein</fullName>
    </recommendedName>
</protein>
<dbReference type="InterPro" id="IPR013321">
    <property type="entry name" value="Arc_rbn_hlx_hlx"/>
</dbReference>
<feature type="domain" description="Ribbon-helix-helix protein CopG" evidence="1">
    <location>
        <begin position="8"/>
        <end position="46"/>
    </location>
</feature>
<dbReference type="RefSeq" id="WP_004643451.1">
    <property type="nucleotide sequence ID" value="NZ_LGLL01000075.1"/>
</dbReference>
<sequence length="67" mass="7524">MTSEKICVVSFKLDEKNKRRFDAAMRANGTTVSKQLRDAVHAYLKEVDEGVEHPQFRLGLDDGSVGE</sequence>
<reference evidence="2 3" key="1">
    <citation type="submission" date="2018-08" db="EMBL/GenBank/DDBJ databases">
        <title>Recombination of ecologically and evolutionarily significant loci maintains genetic cohesion in the Pseudomonas syringae species complex.</title>
        <authorList>
            <person name="Dillon M."/>
            <person name="Thakur S."/>
            <person name="Almeida R.N.D."/>
            <person name="Weir B.S."/>
            <person name="Guttman D.S."/>
        </authorList>
    </citation>
    <scope>NUCLEOTIDE SEQUENCE [LARGE SCALE GENOMIC DNA]</scope>
    <source>
        <strain evidence="2 3">ICMP 6372</strain>
    </source>
</reference>
<dbReference type="GO" id="GO:0006355">
    <property type="term" value="P:regulation of DNA-templated transcription"/>
    <property type="evidence" value="ECO:0007669"/>
    <property type="project" value="InterPro"/>
</dbReference>
<evidence type="ECO:0000313" key="2">
    <source>
        <dbReference type="EMBL" id="RMO33637.1"/>
    </source>
</evidence>
<evidence type="ECO:0000259" key="1">
    <source>
        <dbReference type="Pfam" id="PF01402"/>
    </source>
</evidence>
<dbReference type="EMBL" id="RBPS01000270">
    <property type="protein sequence ID" value="RMO33637.1"/>
    <property type="molecule type" value="Genomic_DNA"/>
</dbReference>
<name>A0A0P9ST91_PSESG</name>